<dbReference type="EMBL" id="SJPP01000001">
    <property type="protein sequence ID" value="TWU14247.1"/>
    <property type="molecule type" value="Genomic_DNA"/>
</dbReference>
<gene>
    <name evidence="9" type="ORF">CA54_30900</name>
</gene>
<evidence type="ECO:0000256" key="6">
    <source>
        <dbReference type="ARBA" id="ARBA00022840"/>
    </source>
</evidence>
<dbReference type="AlphaFoldDB" id="A0A5C6BR65"/>
<dbReference type="PANTHER" id="PTHR12209:SF0">
    <property type="entry name" value="EKC_KEOPS COMPLEX SUBUNIT TP53RK"/>
    <property type="match status" value="1"/>
</dbReference>
<dbReference type="GO" id="GO:0005829">
    <property type="term" value="C:cytosol"/>
    <property type="evidence" value="ECO:0007669"/>
    <property type="project" value="TreeGrafter"/>
</dbReference>
<comment type="catalytic activity">
    <reaction evidence="8">
        <text>L-seryl-[protein] + ATP = O-phospho-L-seryl-[protein] + ADP + H(+)</text>
        <dbReference type="Rhea" id="RHEA:17989"/>
        <dbReference type="Rhea" id="RHEA-COMP:9863"/>
        <dbReference type="Rhea" id="RHEA-COMP:11604"/>
        <dbReference type="ChEBI" id="CHEBI:15378"/>
        <dbReference type="ChEBI" id="CHEBI:29999"/>
        <dbReference type="ChEBI" id="CHEBI:30616"/>
        <dbReference type="ChEBI" id="CHEBI:83421"/>
        <dbReference type="ChEBI" id="CHEBI:456216"/>
        <dbReference type="EC" id="2.7.11.1"/>
    </reaction>
</comment>
<comment type="similarity">
    <text evidence="1">Belongs to the protein kinase superfamily. BUD32 family.</text>
</comment>
<keyword evidence="4" id="KW-0547">Nucleotide-binding</keyword>
<dbReference type="Gene3D" id="1.10.510.10">
    <property type="entry name" value="Transferase(Phosphotransferase) domain 1"/>
    <property type="match status" value="2"/>
</dbReference>
<dbReference type="SUPFAM" id="SSF56112">
    <property type="entry name" value="Protein kinase-like (PK-like)"/>
    <property type="match status" value="2"/>
</dbReference>
<comment type="catalytic activity">
    <reaction evidence="7">
        <text>L-threonyl-[protein] + ATP = O-phospho-L-threonyl-[protein] + ADP + H(+)</text>
        <dbReference type="Rhea" id="RHEA:46608"/>
        <dbReference type="Rhea" id="RHEA-COMP:11060"/>
        <dbReference type="Rhea" id="RHEA-COMP:11605"/>
        <dbReference type="ChEBI" id="CHEBI:15378"/>
        <dbReference type="ChEBI" id="CHEBI:30013"/>
        <dbReference type="ChEBI" id="CHEBI:30616"/>
        <dbReference type="ChEBI" id="CHEBI:61977"/>
        <dbReference type="ChEBI" id="CHEBI:456216"/>
        <dbReference type="EC" id="2.7.11.1"/>
    </reaction>
</comment>
<dbReference type="Proteomes" id="UP000320735">
    <property type="component" value="Unassembled WGS sequence"/>
</dbReference>
<evidence type="ECO:0000256" key="4">
    <source>
        <dbReference type="ARBA" id="ARBA00022741"/>
    </source>
</evidence>
<accession>A0A5C6BR65</accession>
<keyword evidence="3" id="KW-0808">Transferase</keyword>
<reference evidence="9 10" key="1">
    <citation type="submission" date="2019-02" db="EMBL/GenBank/DDBJ databases">
        <title>Deep-cultivation of Planctomycetes and their phenomic and genomic characterization uncovers novel biology.</title>
        <authorList>
            <person name="Wiegand S."/>
            <person name="Jogler M."/>
            <person name="Boedeker C."/>
            <person name="Pinto D."/>
            <person name="Vollmers J."/>
            <person name="Rivas-Marin E."/>
            <person name="Kohn T."/>
            <person name="Peeters S.H."/>
            <person name="Heuer A."/>
            <person name="Rast P."/>
            <person name="Oberbeckmann S."/>
            <person name="Bunk B."/>
            <person name="Jeske O."/>
            <person name="Meyerdierks A."/>
            <person name="Storesund J.E."/>
            <person name="Kallscheuer N."/>
            <person name="Luecker S."/>
            <person name="Lage O.M."/>
            <person name="Pohl T."/>
            <person name="Merkel B.J."/>
            <person name="Hornburger P."/>
            <person name="Mueller R.-W."/>
            <person name="Bruemmer F."/>
            <person name="Labrenz M."/>
            <person name="Spormann A.M."/>
            <person name="Op Den Camp H."/>
            <person name="Overmann J."/>
            <person name="Amann R."/>
            <person name="Jetten M.S.M."/>
            <person name="Mascher T."/>
            <person name="Medema M.H."/>
            <person name="Devos D.P."/>
            <person name="Kaster A.-K."/>
            <person name="Ovreas L."/>
            <person name="Rohde M."/>
            <person name="Galperin M.Y."/>
            <person name="Jogler C."/>
        </authorList>
    </citation>
    <scope>NUCLEOTIDE SEQUENCE [LARGE SCALE GENOMIC DNA]</scope>
    <source>
        <strain evidence="9 10">CA54</strain>
    </source>
</reference>
<name>A0A5C6BR65_9PLAN</name>
<dbReference type="GO" id="GO:0004674">
    <property type="term" value="F:protein serine/threonine kinase activity"/>
    <property type="evidence" value="ECO:0007669"/>
    <property type="project" value="UniProtKB-EC"/>
</dbReference>
<evidence type="ECO:0000256" key="8">
    <source>
        <dbReference type="ARBA" id="ARBA00048679"/>
    </source>
</evidence>
<proteinExistence type="inferred from homology"/>
<evidence type="ECO:0000256" key="5">
    <source>
        <dbReference type="ARBA" id="ARBA00022777"/>
    </source>
</evidence>
<sequence length="563" mass="65244">MTAAPRETNFATVRCGDTHWQIRSDLQQELLDANGLRRRDWEQQQRVEVIKTGAHREVICLDTASGRFYIKHYKVAGVKPFLQNVIRPAKAVLEQRMAARVRALGIPTFETVAWAETRSGGFVWDNYLITREIPGTQPLDGFLRTQFAAMSSAAASSFRRRLAVELGRFTGKLHDAGIVHRDFHAGNILIRDQPAAPVQLWLIDLHCAHIQKSLGLEAAQQNLAMLHQFFATRTTRADRYRFFRAYCAQRGLSGSVKSLARDVQACCSRRAQRHWRRKDRKWRQGTRHLVKLRVGSQQGRGLTVLGREVLRDICAQPEHIFAAATAWYKQSPKRRVAAVAIPTIPQYPRLFWKSLKLRGILPLLSQWLGRSSVRRAWENGHALLRRDIATPKPLLFVESAQGLDVRQYLLTESIPDSTTLFDWHHDHLVRLEPRQRRAIVRRLTVALAGQLRWLHTCGFEHRDLKSKNILVSQNENDDRTWLLDLEAIRRWPRVPQDRMLQNLTRLNVSSTFLSEIQLSDRLRFLRNYLGSRYFHEWKSTWQKIEARTGRKIDKNRTNGRPLS</sequence>
<organism evidence="9 10">
    <name type="scientific">Symmachiella macrocystis</name>
    <dbReference type="NCBI Taxonomy" id="2527985"/>
    <lineage>
        <taxon>Bacteria</taxon>
        <taxon>Pseudomonadati</taxon>
        <taxon>Planctomycetota</taxon>
        <taxon>Planctomycetia</taxon>
        <taxon>Planctomycetales</taxon>
        <taxon>Planctomycetaceae</taxon>
        <taxon>Symmachiella</taxon>
    </lineage>
</organism>
<keyword evidence="10" id="KW-1185">Reference proteome</keyword>
<keyword evidence="5 9" id="KW-0418">Kinase</keyword>
<evidence type="ECO:0000256" key="2">
    <source>
        <dbReference type="ARBA" id="ARBA00012513"/>
    </source>
</evidence>
<evidence type="ECO:0000313" key="9">
    <source>
        <dbReference type="EMBL" id="TWU14247.1"/>
    </source>
</evidence>
<evidence type="ECO:0000256" key="7">
    <source>
        <dbReference type="ARBA" id="ARBA00047899"/>
    </source>
</evidence>
<comment type="caution">
    <text evidence="9">The sequence shown here is derived from an EMBL/GenBank/DDBJ whole genome shotgun (WGS) entry which is preliminary data.</text>
</comment>
<dbReference type="PANTHER" id="PTHR12209">
    <property type="entry name" value="NON-SPECIFIC SERINE/THREONINE PROTEIN KINASE"/>
    <property type="match status" value="1"/>
</dbReference>
<dbReference type="GO" id="GO:0005524">
    <property type="term" value="F:ATP binding"/>
    <property type="evidence" value="ECO:0007669"/>
    <property type="project" value="UniProtKB-KW"/>
</dbReference>
<dbReference type="OrthoDB" id="207624at2"/>
<keyword evidence="6" id="KW-0067">ATP-binding</keyword>
<protein>
    <recommendedName>
        <fullName evidence="2">non-specific serine/threonine protein kinase</fullName>
        <ecNumber evidence="2">2.7.11.1</ecNumber>
    </recommendedName>
</protein>
<dbReference type="InterPro" id="IPR011009">
    <property type="entry name" value="Kinase-like_dom_sf"/>
</dbReference>
<evidence type="ECO:0000313" key="10">
    <source>
        <dbReference type="Proteomes" id="UP000320735"/>
    </source>
</evidence>
<evidence type="ECO:0000256" key="1">
    <source>
        <dbReference type="ARBA" id="ARBA00010630"/>
    </source>
</evidence>
<dbReference type="EC" id="2.7.11.1" evidence="2"/>
<evidence type="ECO:0000256" key="3">
    <source>
        <dbReference type="ARBA" id="ARBA00022679"/>
    </source>
</evidence>
<dbReference type="Pfam" id="PF06293">
    <property type="entry name" value="Kdo"/>
    <property type="match status" value="2"/>
</dbReference>